<comment type="caution">
    <text evidence="2">The sequence shown here is derived from an EMBL/GenBank/DDBJ whole genome shotgun (WGS) entry which is preliminary data.</text>
</comment>
<keyword evidence="3" id="KW-1185">Reference proteome</keyword>
<accession>A0A482WTR4</accession>
<dbReference type="SUPFAM" id="SSF56235">
    <property type="entry name" value="N-terminal nucleophile aminohydrolases (Ntn hydrolases)"/>
    <property type="match status" value="1"/>
</dbReference>
<dbReference type="GO" id="GO:0036374">
    <property type="term" value="F:glutathione hydrolase activity"/>
    <property type="evidence" value="ECO:0007669"/>
    <property type="project" value="InterPro"/>
</dbReference>
<dbReference type="Pfam" id="PF01019">
    <property type="entry name" value="G_glu_transpept"/>
    <property type="match status" value="1"/>
</dbReference>
<feature type="active site" description="Nucleophile" evidence="1">
    <location>
        <position position="91"/>
    </location>
</feature>
<gene>
    <name evidence="2" type="ORF">LSTR_LSTR010672</name>
</gene>
<evidence type="ECO:0000256" key="1">
    <source>
        <dbReference type="PIRSR" id="PIRSR600101-1"/>
    </source>
</evidence>
<dbReference type="InterPro" id="IPR000101">
    <property type="entry name" value="GGT_peptidase"/>
</dbReference>
<sequence length="156" mass="17270">MAFMLQTLDGFLEKGGLNQKNVQRIVETFKHAYGRRSELGDPYFTNITQLLHDLGSPEYIQRIRKSIHDGETSANYSYYGAKFNLTEDHGTANLVVLSPNGDAVSVTSTDIVRDLRKIGHKTAREPRGSGVTGIAVTDGKIYANCDKSKYGDHNGF</sequence>
<dbReference type="GO" id="GO:0005886">
    <property type="term" value="C:plasma membrane"/>
    <property type="evidence" value="ECO:0007669"/>
    <property type="project" value="TreeGrafter"/>
</dbReference>
<evidence type="ECO:0000313" key="2">
    <source>
        <dbReference type="EMBL" id="RZF36561.1"/>
    </source>
</evidence>
<dbReference type="Gene3D" id="1.10.246.130">
    <property type="match status" value="1"/>
</dbReference>
<evidence type="ECO:0000313" key="3">
    <source>
        <dbReference type="Proteomes" id="UP000291343"/>
    </source>
</evidence>
<reference evidence="2 3" key="1">
    <citation type="journal article" date="2017" name="Gigascience">
        <title>Genome sequence of the small brown planthopper, Laodelphax striatellus.</title>
        <authorList>
            <person name="Zhu J."/>
            <person name="Jiang F."/>
            <person name="Wang X."/>
            <person name="Yang P."/>
            <person name="Bao Y."/>
            <person name="Zhao W."/>
            <person name="Wang W."/>
            <person name="Lu H."/>
            <person name="Wang Q."/>
            <person name="Cui N."/>
            <person name="Li J."/>
            <person name="Chen X."/>
            <person name="Luo L."/>
            <person name="Yu J."/>
            <person name="Kang L."/>
            <person name="Cui F."/>
        </authorList>
    </citation>
    <scope>NUCLEOTIDE SEQUENCE [LARGE SCALE GENOMIC DNA]</scope>
    <source>
        <strain evidence="2">Lst14</strain>
    </source>
</reference>
<protein>
    <submittedName>
        <fullName evidence="2">Uncharacterized protein</fullName>
    </submittedName>
</protein>
<name>A0A482WTR4_LAOST</name>
<dbReference type="InterPro" id="IPR043138">
    <property type="entry name" value="GGT_lsub"/>
</dbReference>
<dbReference type="EMBL" id="QKKF02026142">
    <property type="protein sequence ID" value="RZF36561.1"/>
    <property type="molecule type" value="Genomic_DNA"/>
</dbReference>
<dbReference type="InParanoid" id="A0A482WTR4"/>
<dbReference type="InterPro" id="IPR029055">
    <property type="entry name" value="Ntn_hydrolases_N"/>
</dbReference>
<dbReference type="SMR" id="A0A482WTR4"/>
<dbReference type="PANTHER" id="PTHR11686:SF72">
    <property type="entry name" value="GAMMA-GLUTAMYL TRANSPEPTIDASE, ISOFORM A"/>
    <property type="match status" value="1"/>
</dbReference>
<dbReference type="Proteomes" id="UP000291343">
    <property type="component" value="Unassembled WGS sequence"/>
</dbReference>
<dbReference type="OrthoDB" id="1081007at2759"/>
<dbReference type="AlphaFoldDB" id="A0A482WTR4"/>
<dbReference type="STRING" id="195883.A0A482WTR4"/>
<dbReference type="GO" id="GO:0006751">
    <property type="term" value="P:glutathione catabolic process"/>
    <property type="evidence" value="ECO:0007669"/>
    <property type="project" value="InterPro"/>
</dbReference>
<proteinExistence type="predicted"/>
<organism evidence="2 3">
    <name type="scientific">Laodelphax striatellus</name>
    <name type="common">Small brown planthopper</name>
    <name type="synonym">Delphax striatella</name>
    <dbReference type="NCBI Taxonomy" id="195883"/>
    <lineage>
        <taxon>Eukaryota</taxon>
        <taxon>Metazoa</taxon>
        <taxon>Ecdysozoa</taxon>
        <taxon>Arthropoda</taxon>
        <taxon>Hexapoda</taxon>
        <taxon>Insecta</taxon>
        <taxon>Pterygota</taxon>
        <taxon>Neoptera</taxon>
        <taxon>Paraneoptera</taxon>
        <taxon>Hemiptera</taxon>
        <taxon>Auchenorrhyncha</taxon>
        <taxon>Fulgoroidea</taxon>
        <taxon>Delphacidae</taxon>
        <taxon>Criomorphinae</taxon>
        <taxon>Laodelphax</taxon>
    </lineage>
</organism>
<dbReference type="PANTHER" id="PTHR11686">
    <property type="entry name" value="GAMMA GLUTAMYL TRANSPEPTIDASE"/>
    <property type="match status" value="1"/>
</dbReference>